<evidence type="ECO:0000259" key="1">
    <source>
        <dbReference type="PROSITE" id="PS52001"/>
    </source>
</evidence>
<evidence type="ECO:0000313" key="3">
    <source>
        <dbReference type="Proteomes" id="UP000274131"/>
    </source>
</evidence>
<proteinExistence type="predicted"/>
<dbReference type="Proteomes" id="UP000274131">
    <property type="component" value="Unassembled WGS sequence"/>
</dbReference>
<name>A0A0N4VLR8_ENTVE</name>
<dbReference type="Pfam" id="PF20417">
    <property type="entry name" value="Gemin6_C"/>
    <property type="match status" value="1"/>
</dbReference>
<protein>
    <submittedName>
        <fullName evidence="4">Gemin6_C domain-containing protein</fullName>
    </submittedName>
</protein>
<dbReference type="GO" id="GO:0005634">
    <property type="term" value="C:nucleus"/>
    <property type="evidence" value="ECO:0007669"/>
    <property type="project" value="InterPro"/>
</dbReference>
<evidence type="ECO:0000313" key="2">
    <source>
        <dbReference type="EMBL" id="VDD96363.1"/>
    </source>
</evidence>
<sequence length="177" mass="19685">MIRKVYSLSELTVPEMTALCGLPVKVRLKSHPPVVGNIYTIDPISKSVVLIQQLLDGSKSIELVFAPEVVDITLITENESLPDGCVKYGPEVFGCLSSLFVTTEQESFSAKEVDLRKRRLIHWLEENTIEVVEQEDGTLTVFGSVRICEPFTSQNCYCSVPLVLARVRKLIDAMPAD</sequence>
<reference evidence="4" key="1">
    <citation type="submission" date="2017-02" db="UniProtKB">
        <authorList>
            <consortium name="WormBaseParasite"/>
        </authorList>
    </citation>
    <scope>IDENTIFICATION</scope>
</reference>
<dbReference type="InterPro" id="IPR046857">
    <property type="entry name" value="Gemin6_Sm-like_dom"/>
</dbReference>
<dbReference type="STRING" id="51028.A0A0N4VLR8"/>
<dbReference type="InterPro" id="IPR046856">
    <property type="entry name" value="Gemin6_C"/>
</dbReference>
<dbReference type="GO" id="GO:0000387">
    <property type="term" value="P:spliceosomal snRNP assembly"/>
    <property type="evidence" value="ECO:0007669"/>
    <property type="project" value="TreeGrafter"/>
</dbReference>
<dbReference type="Gene3D" id="2.30.30.100">
    <property type="match status" value="1"/>
</dbReference>
<dbReference type="AlphaFoldDB" id="A0A0N4VLR8"/>
<feature type="domain" description="AD" evidence="1">
    <location>
        <begin position="68"/>
        <end position="177"/>
    </location>
</feature>
<dbReference type="PANTHER" id="PTHR14710">
    <property type="entry name" value="GEM-ASSOCIATED PROTEIN 6"/>
    <property type="match status" value="1"/>
</dbReference>
<organism evidence="4">
    <name type="scientific">Enterobius vermicularis</name>
    <name type="common">Human pinworm</name>
    <dbReference type="NCBI Taxonomy" id="51028"/>
    <lineage>
        <taxon>Eukaryota</taxon>
        <taxon>Metazoa</taxon>
        <taxon>Ecdysozoa</taxon>
        <taxon>Nematoda</taxon>
        <taxon>Chromadorea</taxon>
        <taxon>Rhabditida</taxon>
        <taxon>Spirurina</taxon>
        <taxon>Oxyuridomorpha</taxon>
        <taxon>Oxyuroidea</taxon>
        <taxon>Oxyuridae</taxon>
        <taxon>Enterobius</taxon>
    </lineage>
</organism>
<dbReference type="GO" id="GO:0000245">
    <property type="term" value="P:spliceosomal complex assembly"/>
    <property type="evidence" value="ECO:0007669"/>
    <property type="project" value="InterPro"/>
</dbReference>
<dbReference type="InterPro" id="IPR009422">
    <property type="entry name" value="Gemin6"/>
</dbReference>
<dbReference type="Pfam" id="PF06372">
    <property type="entry name" value="Gemin6"/>
    <property type="match status" value="1"/>
</dbReference>
<dbReference type="EMBL" id="UXUI01011591">
    <property type="protein sequence ID" value="VDD96363.1"/>
    <property type="molecule type" value="Genomic_DNA"/>
</dbReference>
<evidence type="ECO:0000313" key="4">
    <source>
        <dbReference type="WBParaSite" id="EVEC_0001183601-mRNA-1"/>
    </source>
</evidence>
<dbReference type="InterPro" id="IPR047574">
    <property type="entry name" value="AD"/>
</dbReference>
<dbReference type="GO" id="GO:0032797">
    <property type="term" value="C:SMN complex"/>
    <property type="evidence" value="ECO:0007669"/>
    <property type="project" value="TreeGrafter"/>
</dbReference>
<accession>A0A0N4VLR8</accession>
<dbReference type="OrthoDB" id="77463at2759"/>
<reference evidence="2 3" key="2">
    <citation type="submission" date="2018-10" db="EMBL/GenBank/DDBJ databases">
        <authorList>
            <consortium name="Pathogen Informatics"/>
        </authorList>
    </citation>
    <scope>NUCLEOTIDE SEQUENCE [LARGE SCALE GENOMIC DNA]</scope>
</reference>
<dbReference type="WBParaSite" id="EVEC_0001183601-mRNA-1">
    <property type="protein sequence ID" value="EVEC_0001183601-mRNA-1"/>
    <property type="gene ID" value="EVEC_0001183601"/>
</dbReference>
<keyword evidence="3" id="KW-1185">Reference proteome</keyword>
<dbReference type="PANTHER" id="PTHR14710:SF2">
    <property type="entry name" value="GEM-ASSOCIATED PROTEIN 6"/>
    <property type="match status" value="1"/>
</dbReference>
<dbReference type="PROSITE" id="PS52001">
    <property type="entry name" value="AD"/>
    <property type="match status" value="1"/>
</dbReference>
<gene>
    <name evidence="2" type="ORF">EVEC_LOCUS11114</name>
</gene>